<evidence type="ECO:0000313" key="3">
    <source>
        <dbReference type="Proteomes" id="UP000006671"/>
    </source>
</evidence>
<dbReference type="Proteomes" id="UP000006671">
    <property type="component" value="Unassembled WGS sequence"/>
</dbReference>
<keyword evidence="1" id="KW-0175">Coiled coil</keyword>
<gene>
    <name evidence="2" type="ORF">NAEGRDRAFT_70345</name>
</gene>
<dbReference type="AlphaFoldDB" id="D2VN23"/>
<dbReference type="RefSeq" id="XP_002674663.1">
    <property type="nucleotide sequence ID" value="XM_002674617.1"/>
</dbReference>
<accession>D2VN23</accession>
<organism evidence="3">
    <name type="scientific">Naegleria gruberi</name>
    <name type="common">Amoeba</name>
    <dbReference type="NCBI Taxonomy" id="5762"/>
    <lineage>
        <taxon>Eukaryota</taxon>
        <taxon>Discoba</taxon>
        <taxon>Heterolobosea</taxon>
        <taxon>Tetramitia</taxon>
        <taxon>Eutetramitia</taxon>
        <taxon>Vahlkampfiidae</taxon>
        <taxon>Naegleria</taxon>
    </lineage>
</organism>
<sequence length="180" mass="20637">MEELLDKPVLPDLVIRERKLLVMLQNFIQSTNSTENLPILATFLKYSKIAARDIIGGNPEISHIKRRITSFVKNPSPIKFRTIPIWEAMPDGSHQRRNLKIAYKKCMEKSVAKKERRIQRIENMITKQTSQPILLKVFLQQSPCGYQDFSQNICRAGKNGIRCKSGSQRPACTILITKIS</sequence>
<dbReference type="KEGG" id="ngr:NAEGRDRAFT_70345"/>
<evidence type="ECO:0000256" key="1">
    <source>
        <dbReference type="SAM" id="Coils"/>
    </source>
</evidence>
<dbReference type="EMBL" id="GG738883">
    <property type="protein sequence ID" value="EFC41919.1"/>
    <property type="molecule type" value="Genomic_DNA"/>
</dbReference>
<reference evidence="2 3" key="1">
    <citation type="journal article" date="2010" name="Cell">
        <title>The genome of Naegleria gruberi illuminates early eukaryotic versatility.</title>
        <authorList>
            <person name="Fritz-Laylin L.K."/>
            <person name="Prochnik S.E."/>
            <person name="Ginger M.L."/>
            <person name="Dacks J.B."/>
            <person name="Carpenter M.L."/>
            <person name="Field M.C."/>
            <person name="Kuo A."/>
            <person name="Paredez A."/>
            <person name="Chapman J."/>
            <person name="Pham J."/>
            <person name="Shu S."/>
            <person name="Neupane R."/>
            <person name="Cipriano M."/>
            <person name="Mancuso J."/>
            <person name="Tu H."/>
            <person name="Salamov A."/>
            <person name="Lindquist E."/>
            <person name="Shapiro H."/>
            <person name="Lucas S."/>
            <person name="Grigoriev I.V."/>
            <person name="Cande W.Z."/>
            <person name="Fulton C."/>
            <person name="Rokhsar D.S."/>
            <person name="Dawson S.C."/>
        </authorList>
    </citation>
    <scope>NUCLEOTIDE SEQUENCE [LARGE SCALE GENOMIC DNA]</scope>
    <source>
        <strain evidence="2 3">NEG-M</strain>
    </source>
</reference>
<dbReference type="VEuPathDB" id="AmoebaDB:NAEGRDRAFT_70345"/>
<feature type="coiled-coil region" evidence="1">
    <location>
        <begin position="104"/>
        <end position="131"/>
    </location>
</feature>
<proteinExistence type="predicted"/>
<dbReference type="InParanoid" id="D2VN23"/>
<dbReference type="GeneID" id="8851336"/>
<keyword evidence="3" id="KW-1185">Reference proteome</keyword>
<dbReference type="OrthoDB" id="1366754at2759"/>
<evidence type="ECO:0000313" key="2">
    <source>
        <dbReference type="EMBL" id="EFC41919.1"/>
    </source>
</evidence>
<name>D2VN23_NAEGR</name>
<protein>
    <submittedName>
        <fullName evidence="2">Predicted protein</fullName>
    </submittedName>
</protein>